<dbReference type="EMBL" id="LAZR01007245">
    <property type="protein sequence ID" value="KKM86501.1"/>
    <property type="molecule type" value="Genomic_DNA"/>
</dbReference>
<accession>A0A0F9LH83</accession>
<gene>
    <name evidence="1" type="ORF">LCGC14_1278240</name>
</gene>
<organism evidence="1">
    <name type="scientific">marine sediment metagenome</name>
    <dbReference type="NCBI Taxonomy" id="412755"/>
    <lineage>
        <taxon>unclassified sequences</taxon>
        <taxon>metagenomes</taxon>
        <taxon>ecological metagenomes</taxon>
    </lineage>
</organism>
<sequence length="45" mass="5418">MPEVTIEKLFCFDCKHEWVPRSTPVYRCPRCQSFSWNVDKAKVKK</sequence>
<comment type="caution">
    <text evidence="1">The sequence shown here is derived from an EMBL/GenBank/DDBJ whole genome shotgun (WGS) entry which is preliminary data.</text>
</comment>
<protein>
    <recommendedName>
        <fullName evidence="2">Rubredoxin-like domain-containing protein</fullName>
    </recommendedName>
</protein>
<evidence type="ECO:0008006" key="2">
    <source>
        <dbReference type="Google" id="ProtNLM"/>
    </source>
</evidence>
<evidence type="ECO:0000313" key="1">
    <source>
        <dbReference type="EMBL" id="KKM86501.1"/>
    </source>
</evidence>
<name>A0A0F9LH83_9ZZZZ</name>
<dbReference type="AlphaFoldDB" id="A0A0F9LH83"/>
<proteinExistence type="predicted"/>
<reference evidence="1" key="1">
    <citation type="journal article" date="2015" name="Nature">
        <title>Complex archaea that bridge the gap between prokaryotes and eukaryotes.</title>
        <authorList>
            <person name="Spang A."/>
            <person name="Saw J.H."/>
            <person name="Jorgensen S.L."/>
            <person name="Zaremba-Niedzwiedzka K."/>
            <person name="Martijn J."/>
            <person name="Lind A.E."/>
            <person name="van Eijk R."/>
            <person name="Schleper C."/>
            <person name="Guy L."/>
            <person name="Ettema T.J."/>
        </authorList>
    </citation>
    <scope>NUCLEOTIDE SEQUENCE</scope>
</reference>